<dbReference type="SMART" id="SM00307">
    <property type="entry name" value="ILWEQ"/>
    <property type="match status" value="1"/>
</dbReference>
<feature type="region of interest" description="Disordered" evidence="3">
    <location>
        <begin position="2535"/>
        <end position="2586"/>
    </location>
</feature>
<dbReference type="InterPro" id="IPR019747">
    <property type="entry name" value="FERM_CS"/>
</dbReference>
<dbReference type="InterPro" id="IPR035964">
    <property type="entry name" value="I/LWEQ_dom_sf"/>
</dbReference>
<feature type="domain" description="I/LWEQ" evidence="4">
    <location>
        <begin position="2636"/>
        <end position="2902"/>
    </location>
</feature>
<feature type="region of interest" description="Disordered" evidence="3">
    <location>
        <begin position="2435"/>
        <end position="2474"/>
    </location>
</feature>
<dbReference type="GO" id="GO:0005886">
    <property type="term" value="C:plasma membrane"/>
    <property type="evidence" value="ECO:0007669"/>
    <property type="project" value="TreeGrafter"/>
</dbReference>
<feature type="region of interest" description="Disordered" evidence="3">
    <location>
        <begin position="893"/>
        <end position="916"/>
    </location>
</feature>
<feature type="compositionally biased region" description="Polar residues" evidence="3">
    <location>
        <begin position="2565"/>
        <end position="2576"/>
    </location>
</feature>
<dbReference type="SUPFAM" id="SSF47031">
    <property type="entry name" value="Second domain of FERM"/>
    <property type="match status" value="1"/>
</dbReference>
<dbReference type="Pfam" id="PF09141">
    <property type="entry name" value="Talin_middle"/>
    <property type="match status" value="1"/>
</dbReference>
<gene>
    <name evidence="5" type="ORF">FBUS_04961</name>
</gene>
<dbReference type="Pfam" id="PF21865">
    <property type="entry name" value="TLN1-like_RS"/>
    <property type="match status" value="1"/>
</dbReference>
<dbReference type="PANTHER" id="PTHR19981:SF1">
    <property type="entry name" value="RHEA, ISOFORM B"/>
    <property type="match status" value="1"/>
</dbReference>
<dbReference type="InterPro" id="IPR002558">
    <property type="entry name" value="ILWEQ_dom"/>
</dbReference>
<evidence type="ECO:0000313" key="5">
    <source>
        <dbReference type="EMBL" id="KAA0187669.1"/>
    </source>
</evidence>
<dbReference type="InterPro" id="IPR014352">
    <property type="entry name" value="FERM/acyl-CoA-bd_prot_sf"/>
</dbReference>
<dbReference type="InterPro" id="IPR002404">
    <property type="entry name" value="IRS_PTB"/>
</dbReference>
<feature type="region of interest" description="Disordered" evidence="3">
    <location>
        <begin position="1180"/>
        <end position="1211"/>
    </location>
</feature>
<feature type="region of interest" description="Disordered" evidence="3">
    <location>
        <begin position="2289"/>
        <end position="2326"/>
    </location>
</feature>
<dbReference type="InterPro" id="IPR049108">
    <property type="entry name" value="Talin_R4"/>
</dbReference>
<dbReference type="InterPro" id="IPR036476">
    <property type="entry name" value="Talin_cent_sf"/>
</dbReference>
<keyword evidence="2" id="KW-0963">Cytoplasm</keyword>
<dbReference type="GO" id="GO:0005178">
    <property type="term" value="F:integrin binding"/>
    <property type="evidence" value="ECO:0007669"/>
    <property type="project" value="TreeGrafter"/>
</dbReference>
<evidence type="ECO:0000256" key="1">
    <source>
        <dbReference type="ARBA" id="ARBA00004496"/>
    </source>
</evidence>
<feature type="compositionally biased region" description="Polar residues" evidence="3">
    <location>
        <begin position="900"/>
        <end position="912"/>
    </location>
</feature>
<dbReference type="GO" id="GO:0001726">
    <property type="term" value="C:ruffle"/>
    <property type="evidence" value="ECO:0007669"/>
    <property type="project" value="InterPro"/>
</dbReference>
<reference evidence="5" key="1">
    <citation type="submission" date="2019-05" db="EMBL/GenBank/DDBJ databases">
        <title>Annotation for the trematode Fasciolopsis buski.</title>
        <authorList>
            <person name="Choi Y.-J."/>
        </authorList>
    </citation>
    <scope>NUCLEOTIDE SEQUENCE</scope>
    <source>
        <strain evidence="5">HT</strain>
        <tissue evidence="5">Whole worm</tissue>
    </source>
</reference>
<dbReference type="GO" id="GO:0005925">
    <property type="term" value="C:focal adhesion"/>
    <property type="evidence" value="ECO:0007669"/>
    <property type="project" value="InterPro"/>
</dbReference>
<keyword evidence="6" id="KW-1185">Reference proteome</keyword>
<protein>
    <submittedName>
        <fullName evidence="5">Talin-2</fullName>
    </submittedName>
</protein>
<dbReference type="SUPFAM" id="SSF109885">
    <property type="entry name" value="I/LWEQ domain"/>
    <property type="match status" value="3"/>
</dbReference>
<dbReference type="SUPFAM" id="SSF109880">
    <property type="entry name" value="A middle domain of Talin 1"/>
    <property type="match status" value="1"/>
</dbReference>
<dbReference type="Pfam" id="PF02174">
    <property type="entry name" value="IRS"/>
    <property type="match status" value="1"/>
</dbReference>
<dbReference type="Gene3D" id="1.20.80.10">
    <property type="match status" value="1"/>
</dbReference>
<dbReference type="GO" id="GO:0005737">
    <property type="term" value="C:cytoplasm"/>
    <property type="evidence" value="ECO:0007669"/>
    <property type="project" value="UniProtKB-SubCell"/>
</dbReference>
<dbReference type="GO" id="GO:0030036">
    <property type="term" value="P:actin cytoskeleton organization"/>
    <property type="evidence" value="ECO:0007669"/>
    <property type="project" value="TreeGrafter"/>
</dbReference>
<dbReference type="PANTHER" id="PTHR19981">
    <property type="entry name" value="TALIN"/>
    <property type="match status" value="1"/>
</dbReference>
<dbReference type="Pfam" id="PF21692">
    <property type="entry name" value="Talin_R4"/>
    <property type="match status" value="1"/>
</dbReference>
<evidence type="ECO:0000313" key="6">
    <source>
        <dbReference type="Proteomes" id="UP000728185"/>
    </source>
</evidence>
<accession>A0A8E0RQH2</accession>
<comment type="caution">
    <text evidence="5">The sequence shown here is derived from an EMBL/GenBank/DDBJ whole genome shotgun (WGS) entry which is preliminary data.</text>
</comment>
<dbReference type="CDD" id="cd14473">
    <property type="entry name" value="FERM_B-lobe"/>
    <property type="match status" value="1"/>
</dbReference>
<dbReference type="InterPro" id="IPR015224">
    <property type="entry name" value="Talin_cent"/>
</dbReference>
<dbReference type="Proteomes" id="UP000728185">
    <property type="component" value="Unassembled WGS sequence"/>
</dbReference>
<evidence type="ECO:0000256" key="2">
    <source>
        <dbReference type="ARBA" id="ARBA00022490"/>
    </source>
</evidence>
<evidence type="ECO:0000256" key="3">
    <source>
        <dbReference type="SAM" id="MobiDB-lite"/>
    </source>
</evidence>
<dbReference type="OrthoDB" id="10262320at2759"/>
<dbReference type="GO" id="GO:0005200">
    <property type="term" value="F:structural constituent of cytoskeleton"/>
    <property type="evidence" value="ECO:0007669"/>
    <property type="project" value="InterPro"/>
</dbReference>
<dbReference type="InterPro" id="IPR019748">
    <property type="entry name" value="FERM_central"/>
</dbReference>
<dbReference type="Pfam" id="PF00373">
    <property type="entry name" value="FERM_M"/>
    <property type="match status" value="1"/>
</dbReference>
<dbReference type="Gene3D" id="1.20.1420.10">
    <property type="entry name" value="Talin, central domain"/>
    <property type="match status" value="5"/>
</dbReference>
<feature type="compositionally biased region" description="Polar residues" evidence="3">
    <location>
        <begin position="1180"/>
        <end position="1196"/>
    </location>
</feature>
<dbReference type="GO" id="GO:0003779">
    <property type="term" value="F:actin binding"/>
    <property type="evidence" value="ECO:0007669"/>
    <property type="project" value="InterPro"/>
</dbReference>
<dbReference type="EMBL" id="LUCM01008962">
    <property type="protein sequence ID" value="KAA0187669.1"/>
    <property type="molecule type" value="Genomic_DNA"/>
</dbReference>
<feature type="compositionally biased region" description="Basic and acidic residues" evidence="3">
    <location>
        <begin position="2541"/>
        <end position="2551"/>
    </location>
</feature>
<dbReference type="InterPro" id="IPR035963">
    <property type="entry name" value="FERM_2"/>
</dbReference>
<name>A0A8E0RQH2_9TREM</name>
<sequence length="2902" mass="309073">MKEHLPKEYAKVKGVEKRIQERHKKLGDFDEKEAKLQYIQLCRSLPTYGITFFLIKDFGQYSPDGNYAMQTTEGEQIGQLISGYIDIILRRQRSKFGIAGDADEENTIVEDNVAPSRANVISNIAGTLPRGQKAQEANVAHTGVLRTASYRGGFSEGHVITRDQAVTEHNLGGAQVGSGRIINRSGITNPKLNGDQRSGFQVVDLGQPKRALLQRIDFGLRSIQEAAEELDKPVYSDDEALRGDDAITKRWRTEALEQARNGVMSHLGAMTMATGQLLSCLQTPSAVQNSEDNDNKCVRVCVLQLRPYHPFPCPSSALDKPDDRYEFDYANMDASLASIGMNVHGLIECVRLYDQVDAAQGSEQGSGLRAAAQSLSDAFLDLMHAAVPSSPNVNDTGDKVSTISRSSSSLVDAKHGPNRAALLEAASRVGDASRQLLQYISQPCDLSIDSECTTPLGTQSNDGNGSVTCYPSVVDWEARDQLLSATKSVANRMAKLVKTAKMGAMTVGQEAIETASRNGTDVDDSQLLRTVQARLVQAATTAGKTASRLVTCAKVVVCTMEQPESQDQLIRAAKEVSAAANGVTNVVEDLIRLSPDISGSDSRANESHLQLSDSLNEAVLAVHSGLDNLMSCLRSTSIQAHQDPVVSTLMSVSTQLPATVGDGMALVGKASALASAASKLMNDLRAEAANEHSQTGLSPAEAKLRANLLEDEIRRLITAVQECAEGNVQSLEHQQMVVAAAQQLVTVAHATAAPLIRARLTQGLEFATRLTASNVGPLVTVGGEVVRICQGNTYKLATDLEQLQKRVIPKVNLSCSEARTQPCSTKSQASLLVASQNLMQCLEDLLKQADAVVPTIPDAGIQSAFSGVARNTQSCLTDLRLCYTNSEQVLNNEPPKLDQLNGNKSPNLTVPTPSGKKDDEYWASTFTKINERLDSLSPELRNGTHRLLPDETLDSVCVTLWSAVSRFNRVYPALEASAYPDGVNRSWRKLPPFVSRVIERQRAKPDKTSRWAGSLDIVNEFLDHLASLINGVRGLAGFLSLSANANPLDPNLARIFLVSHGLSAKRQSSISGCSSPTDNASVSYSGYASAEQQAQATAEEMLRNLVSIGESCVSDAGQLIAWALQDEAVQPLSDDTSEAALLAEQLTTSVNAILGYVPGEVIIRRLLALLDDTSTMFQSDASSQGTLGRANQTNGHGASLPPAPVTPSRHVFNQMPDKSVYTKIAGAARRLAKVCLDASCKLAEKSTRPHSQQNNDGTKLSDSQVVRLAHIADHITSALAEVIRAAGGRGGGQIETIGHLLDGLAKVGPPVAASLRYAMHTVNTNVADFDYDQPIPDLPAEQAILQLRNWAVEVSLQADNKAASSSENTDRTSWTVPVPDTNMDETIVQMRSQCEAAVRRVATLIQPESSNTPGSGSPTPSTLNYCAIRLPVNDDTYPDCLDHVANIDQDMKLFTDAILQAAVKRDAHKFTDAVKSVANATCQLLQVTNQAAYLVGASHPASKPGHVSLFAKSDQLTSLHDHITAVRKGVSELGSAELSFTPDGFLSLEIMNISNNVVQHATQLCQSTRPLLAECRNSSEKKAMAESMERVARAASSVSNIIHSVKSVPASEASAIFNQLKTKGNLLEEEVDQYADILLRAAGGSPSQVAEEALALQAPLLGSGQDVVRQSSQLLTNSQQLITTSQNSAASDQYTQSQQALSSSINQLKDLLSQMKPGVDACHRVREVVETLQTEIDNTLLTLTPNRKSNATTLITNSNRVESSLALIRSCVHQIGEQTVEAVGNWQRGHWELMAHNIQDVSSYLPNLVKECSRCAASLSQASEQTALLSLTRTVLEAEQQVVEHLVQCVQDRNVHLRERDPSDPVARDSVNQLKQACQELLARVNAIAKQQGGLNWHISSINNACSKLDDLTGVSLGKSSNDSTGATYSLPSSFVQLHTRLGHQSRALAEAAGRLAEVSTGNWTVADPASDSDAAVTQATASVAHAFTQMAETVQDIAGVLSKQTKAETGLALARRLCQITQAVGAACTDFLRAPLHPEQLNKLTSRLADLKSVLQSCARGADACAAAATGIGRLVAELDTAVLFARTDSLVDPAGSPSPLSPATGPVSKAMLTSKQRAFQSAQEAAMQAAKGIVEDMRALIKNTATDQDALAVSAQNCLLRATDLTSAVKSAAARASFVPLASGTSSNESCIESQVLLLTAAHEVAAGLVDLLQQGKAVAATCYALEAWGDSNGVSKPSVADEHENLHNVLNSRQKALNETAVRVVENISGLSRALRGLSDVVQLNKTAPASPAPPSVPPKRISLTNPPAGKSVPSSASGHAINSVHGNLESTLGALKQLERRLSAWSVNNGALKIPATDCDLESEEQNALGHVTKPSQLISAAQAITQMAIKANTATSSGELSDITQSADHLRRAADELVRRLRAACQHALEQAYQNRSPRRNGHPNGTLESGSASGGDDDDDEDSEHSLASVERTCRRAIAGAVETLSELKQMVEHMNTSVDTGASSPASVQVTLAMRRLRETVYEIVDSANNLPGAKDDDSSEPKDTVPVVSPNPCSAVMRNSNQPSSPSDGTAPPLMPKPSTARLRQSLLFTSPQTCTEIEQSIAAANATAKDAAGSHVLQNALNDMAGNIERNVHRIGQLKTHHGLKKQSAVDVQTISSNNNSESGLVKATDSCDHASSQESLDAVLSACQYVVHTTLGLMYWAAAAQRELVQQGRLRPVDLDAITGHEAESQWAQGLISALSSLSPLSLSFALALSLATVPHIHQAQYVAAAANHVVESAQAMVAMYLGAVDHQPASDRSNGNVPLQEALISAAKTTGACTSQLVIACVAKADPSSASCIGLRKAGTAVKRAAEQLVQVVQAFSAEHLSPQPEVSNSFDGISTGMVSSVRQVRV</sequence>
<dbReference type="Pfam" id="PF01608">
    <property type="entry name" value="I_LWEQ"/>
    <property type="match status" value="1"/>
</dbReference>
<dbReference type="Gene3D" id="1.20.1410.10">
    <property type="entry name" value="I/LWEQ domain"/>
    <property type="match status" value="3"/>
</dbReference>
<organism evidence="5 6">
    <name type="scientific">Fasciolopsis buskii</name>
    <dbReference type="NCBI Taxonomy" id="27845"/>
    <lineage>
        <taxon>Eukaryota</taxon>
        <taxon>Metazoa</taxon>
        <taxon>Spiralia</taxon>
        <taxon>Lophotrochozoa</taxon>
        <taxon>Platyhelminthes</taxon>
        <taxon>Trematoda</taxon>
        <taxon>Digenea</taxon>
        <taxon>Plagiorchiida</taxon>
        <taxon>Echinostomata</taxon>
        <taxon>Echinostomatoidea</taxon>
        <taxon>Fasciolidae</taxon>
        <taxon>Fasciolopsis</taxon>
    </lineage>
</organism>
<comment type="subcellular location">
    <subcellularLocation>
        <location evidence="1">Cytoplasm</location>
    </subcellularLocation>
</comment>
<dbReference type="Gene3D" id="1.20.120.230">
    <property type="entry name" value="Alpha-catenin/vinculin-like"/>
    <property type="match status" value="3"/>
</dbReference>
<dbReference type="InterPro" id="IPR054060">
    <property type="entry name" value="TLN1-like_RS"/>
</dbReference>
<evidence type="ECO:0000259" key="4">
    <source>
        <dbReference type="PROSITE" id="PS50945"/>
    </source>
</evidence>
<dbReference type="PROSITE" id="PS00661">
    <property type="entry name" value="FERM_2"/>
    <property type="match status" value="1"/>
</dbReference>
<proteinExistence type="predicted"/>
<dbReference type="GO" id="GO:0098609">
    <property type="term" value="P:cell-cell adhesion"/>
    <property type="evidence" value="ECO:0007669"/>
    <property type="project" value="TreeGrafter"/>
</dbReference>
<dbReference type="PROSITE" id="PS50945">
    <property type="entry name" value="I_LWEQ"/>
    <property type="match status" value="1"/>
</dbReference>